<feature type="region of interest" description="Disordered" evidence="1">
    <location>
        <begin position="1"/>
        <end position="20"/>
    </location>
</feature>
<feature type="compositionally biased region" description="Basic and acidic residues" evidence="1">
    <location>
        <begin position="11"/>
        <end position="20"/>
    </location>
</feature>
<sequence length="157" mass="17539">MEFLDHQQQSRPKEGRLADHALKQRRPKQLQLHLGHSWTGCCAASPCLLVSPNPGGGSRACSRSCLIRPTLCPKRRRPRNLVASIEASDPGLNARIDVWVGTVRSLTTPDSCCLYGFLPTERAKPTRGTRACRHRCRIGSTGQDMCHSQERWDSRPL</sequence>
<evidence type="ECO:0000313" key="2">
    <source>
        <dbReference type="EMBL" id="KAL2810580.1"/>
    </source>
</evidence>
<accession>A0ABR4H549</accession>
<organism evidence="2 3">
    <name type="scientific">Aspergillus granulosus</name>
    <dbReference type="NCBI Taxonomy" id="176169"/>
    <lineage>
        <taxon>Eukaryota</taxon>
        <taxon>Fungi</taxon>
        <taxon>Dikarya</taxon>
        <taxon>Ascomycota</taxon>
        <taxon>Pezizomycotina</taxon>
        <taxon>Eurotiomycetes</taxon>
        <taxon>Eurotiomycetidae</taxon>
        <taxon>Eurotiales</taxon>
        <taxon>Aspergillaceae</taxon>
        <taxon>Aspergillus</taxon>
        <taxon>Aspergillus subgen. Nidulantes</taxon>
    </lineage>
</organism>
<dbReference type="Proteomes" id="UP001610334">
    <property type="component" value="Unassembled WGS sequence"/>
</dbReference>
<dbReference type="EMBL" id="JBFXLT010000069">
    <property type="protein sequence ID" value="KAL2810580.1"/>
    <property type="molecule type" value="Genomic_DNA"/>
</dbReference>
<reference evidence="2 3" key="1">
    <citation type="submission" date="2024-07" db="EMBL/GenBank/DDBJ databases">
        <title>Section-level genome sequencing and comparative genomics of Aspergillus sections Usti and Cavernicolus.</title>
        <authorList>
            <consortium name="Lawrence Berkeley National Laboratory"/>
            <person name="Nybo J.L."/>
            <person name="Vesth T.C."/>
            <person name="Theobald S."/>
            <person name="Frisvad J.C."/>
            <person name="Larsen T.O."/>
            <person name="Kjaerboelling I."/>
            <person name="Rothschild-Mancinelli K."/>
            <person name="Lyhne E.K."/>
            <person name="Kogle M.E."/>
            <person name="Barry K."/>
            <person name="Clum A."/>
            <person name="Na H."/>
            <person name="Ledsgaard L."/>
            <person name="Lin J."/>
            <person name="Lipzen A."/>
            <person name="Kuo A."/>
            <person name="Riley R."/>
            <person name="Mondo S."/>
            <person name="Labutti K."/>
            <person name="Haridas S."/>
            <person name="Pangalinan J."/>
            <person name="Salamov A.A."/>
            <person name="Simmons B.A."/>
            <person name="Magnuson J.K."/>
            <person name="Chen J."/>
            <person name="Drula E."/>
            <person name="Henrissat B."/>
            <person name="Wiebenga A."/>
            <person name="Lubbers R.J."/>
            <person name="Gomes A.C."/>
            <person name="Makela M.R."/>
            <person name="Stajich J."/>
            <person name="Grigoriev I.V."/>
            <person name="Mortensen U.H."/>
            <person name="De Vries R.P."/>
            <person name="Baker S.E."/>
            <person name="Andersen M.R."/>
        </authorList>
    </citation>
    <scope>NUCLEOTIDE SEQUENCE [LARGE SCALE GENOMIC DNA]</scope>
    <source>
        <strain evidence="2 3">CBS 588.65</strain>
    </source>
</reference>
<proteinExistence type="predicted"/>
<evidence type="ECO:0000256" key="1">
    <source>
        <dbReference type="SAM" id="MobiDB-lite"/>
    </source>
</evidence>
<comment type="caution">
    <text evidence="2">The sequence shown here is derived from an EMBL/GenBank/DDBJ whole genome shotgun (WGS) entry which is preliminary data.</text>
</comment>
<evidence type="ECO:0000313" key="3">
    <source>
        <dbReference type="Proteomes" id="UP001610334"/>
    </source>
</evidence>
<keyword evidence="3" id="KW-1185">Reference proteome</keyword>
<name>A0ABR4H549_9EURO</name>
<gene>
    <name evidence="2" type="ORF">BJX63DRAFT_309113</name>
</gene>
<feature type="compositionally biased region" description="Polar residues" evidence="1">
    <location>
        <begin position="1"/>
        <end position="10"/>
    </location>
</feature>
<protein>
    <submittedName>
        <fullName evidence="2">Uncharacterized protein</fullName>
    </submittedName>
</protein>